<feature type="coiled-coil region" evidence="1">
    <location>
        <begin position="51"/>
        <end position="89"/>
    </location>
</feature>
<sequence>MAQVAFDTLKFVETLEGAGLPKEQAKAISLAVRDSHEAVDVATRRDLGDAKKELSSEVTVVKRDLEDVRKELKSDIALVRTEITDVRKEMISRFEKSDAQIADVRKDLEAKIDKLSLQLTVRLGGMLVAAIGVLVALTKLPF</sequence>
<proteinExistence type="predicted"/>
<feature type="transmembrane region" description="Helical" evidence="2">
    <location>
        <begin position="115"/>
        <end position="137"/>
    </location>
</feature>
<keyword evidence="2" id="KW-0812">Transmembrane</keyword>
<dbReference type="Proteomes" id="UP000264980">
    <property type="component" value="Chromosome"/>
</dbReference>
<dbReference type="RefSeq" id="WP_233480573.1">
    <property type="nucleotide sequence ID" value="NZ_CP013970.1"/>
</dbReference>
<dbReference type="Gene3D" id="1.20.5.340">
    <property type="match status" value="1"/>
</dbReference>
<evidence type="ECO:0000256" key="2">
    <source>
        <dbReference type="SAM" id="Phobius"/>
    </source>
</evidence>
<keyword evidence="2" id="KW-0472">Membrane</keyword>
<accession>A0A345CRF8</accession>
<reference evidence="4" key="1">
    <citation type="submission" date="2016-01" db="EMBL/GenBank/DDBJ databases">
        <authorList>
            <person name="Shapiro L."/>
        </authorList>
    </citation>
    <scope>NUCLEOTIDE SEQUENCE [LARGE SCALE GENOMIC DNA]</scope>
    <source>
        <strain evidence="4">MDcuke</strain>
    </source>
</reference>
<organism evidence="3 4">
    <name type="scientific">Erwinia tracheiphila</name>
    <dbReference type="NCBI Taxonomy" id="65700"/>
    <lineage>
        <taxon>Bacteria</taxon>
        <taxon>Pseudomonadati</taxon>
        <taxon>Pseudomonadota</taxon>
        <taxon>Gammaproteobacteria</taxon>
        <taxon>Enterobacterales</taxon>
        <taxon>Erwiniaceae</taxon>
        <taxon>Erwinia</taxon>
    </lineage>
</organism>
<evidence type="ECO:0000313" key="4">
    <source>
        <dbReference type="Proteomes" id="UP000264980"/>
    </source>
</evidence>
<dbReference type="EMBL" id="CP013970">
    <property type="protein sequence ID" value="AXF76025.1"/>
    <property type="molecule type" value="Genomic_DNA"/>
</dbReference>
<keyword evidence="1" id="KW-0175">Coiled coil</keyword>
<gene>
    <name evidence="3" type="ORF">AV903_08130</name>
</gene>
<dbReference type="AlphaFoldDB" id="A0A345CRF8"/>
<protein>
    <submittedName>
        <fullName evidence="3">DUF1640 domain-containing protein</fullName>
    </submittedName>
</protein>
<keyword evidence="2" id="KW-1133">Transmembrane helix</keyword>
<evidence type="ECO:0000256" key="1">
    <source>
        <dbReference type="SAM" id="Coils"/>
    </source>
</evidence>
<name>A0A345CRF8_9GAMM</name>
<evidence type="ECO:0000313" key="3">
    <source>
        <dbReference type="EMBL" id="AXF76025.1"/>
    </source>
</evidence>